<dbReference type="RefSeq" id="WP_169347019.1">
    <property type="nucleotide sequence ID" value="NZ_JABBJJ010000108.1"/>
</dbReference>
<keyword evidence="1" id="KW-0175">Coiled coil</keyword>
<sequence length="307" mass="34354">MRNPLLSQLALLLVLVASTATARDREKVTVRTLLLTEHPSESAHRVYVSGQVATVLRFEQPCEPSRTKLLGWEGRFEPLLVGGKKVVIEPLRDLAPDEDVPLLVTLADGTEIAFLLRPPSPESWGRPDQQVNVFKDRESYDAMLSTLYDTLQQKRQLEQEVERLRTEETSADHALASLLVSGASKQTLFQSKQTWFVEDADSDIMVTVYSGKGKAAVVVNIKNRDPVHSWRLSKSRLSTVEGGDVRPVALRAERPEIPPGKSGSFAFVADRSAFLSKGRPENLILEFFRQDGLRQGYVVLDHRLARE</sequence>
<organism evidence="3 4">
    <name type="scientific">Pyxidicoccus fallax</name>
    <dbReference type="NCBI Taxonomy" id="394095"/>
    <lineage>
        <taxon>Bacteria</taxon>
        <taxon>Pseudomonadati</taxon>
        <taxon>Myxococcota</taxon>
        <taxon>Myxococcia</taxon>
        <taxon>Myxococcales</taxon>
        <taxon>Cystobacterineae</taxon>
        <taxon>Myxococcaceae</taxon>
        <taxon>Pyxidicoccus</taxon>
    </lineage>
</organism>
<keyword evidence="2" id="KW-0732">Signal</keyword>
<reference evidence="3 4" key="1">
    <citation type="submission" date="2020-04" db="EMBL/GenBank/DDBJ databases">
        <title>Draft genome of Pyxidicoccus fallax type strain.</title>
        <authorList>
            <person name="Whitworth D.E."/>
        </authorList>
    </citation>
    <scope>NUCLEOTIDE SEQUENCE [LARGE SCALE GENOMIC DNA]</scope>
    <source>
        <strain evidence="3 4">DSM 14698</strain>
    </source>
</reference>
<name>A0A848LJ46_9BACT</name>
<gene>
    <name evidence="3" type="ORF">HG543_23205</name>
</gene>
<dbReference type="Pfam" id="PF09544">
    <property type="entry name" value="DUF2381"/>
    <property type="match status" value="1"/>
</dbReference>
<evidence type="ECO:0000313" key="4">
    <source>
        <dbReference type="Proteomes" id="UP000518300"/>
    </source>
</evidence>
<feature type="coiled-coil region" evidence="1">
    <location>
        <begin position="147"/>
        <end position="174"/>
    </location>
</feature>
<keyword evidence="4" id="KW-1185">Reference proteome</keyword>
<proteinExistence type="predicted"/>
<evidence type="ECO:0000256" key="1">
    <source>
        <dbReference type="SAM" id="Coils"/>
    </source>
</evidence>
<protein>
    <submittedName>
        <fullName evidence="3">DUF2381 family protein</fullName>
    </submittedName>
</protein>
<evidence type="ECO:0000313" key="3">
    <source>
        <dbReference type="EMBL" id="NMO17742.1"/>
    </source>
</evidence>
<dbReference type="Proteomes" id="UP000518300">
    <property type="component" value="Unassembled WGS sequence"/>
</dbReference>
<dbReference type="InterPro" id="IPR011754">
    <property type="entry name" value="Mxa_paralog_2268"/>
</dbReference>
<feature type="chain" id="PRO_5032792044" evidence="2">
    <location>
        <begin position="23"/>
        <end position="307"/>
    </location>
</feature>
<dbReference type="EMBL" id="JABBJJ010000108">
    <property type="protein sequence ID" value="NMO17742.1"/>
    <property type="molecule type" value="Genomic_DNA"/>
</dbReference>
<accession>A0A848LJ46</accession>
<feature type="signal peptide" evidence="2">
    <location>
        <begin position="1"/>
        <end position="22"/>
    </location>
</feature>
<comment type="caution">
    <text evidence="3">The sequence shown here is derived from an EMBL/GenBank/DDBJ whole genome shotgun (WGS) entry which is preliminary data.</text>
</comment>
<dbReference type="AlphaFoldDB" id="A0A848LJ46"/>
<evidence type="ECO:0000256" key="2">
    <source>
        <dbReference type="SAM" id="SignalP"/>
    </source>
</evidence>